<dbReference type="AlphaFoldDB" id="A0A7J6QQG3"/>
<evidence type="ECO:0000313" key="4">
    <source>
        <dbReference type="Proteomes" id="UP000553632"/>
    </source>
</evidence>
<reference evidence="3 4" key="1">
    <citation type="submission" date="2020-04" db="EMBL/GenBank/DDBJ databases">
        <title>Perkinsus olseni comparative genomics.</title>
        <authorList>
            <person name="Bogema D.R."/>
        </authorList>
    </citation>
    <scope>NUCLEOTIDE SEQUENCE [LARGE SCALE GENOMIC DNA]</scope>
    <source>
        <strain evidence="3 4">ATCC PRA-207</strain>
    </source>
</reference>
<dbReference type="Proteomes" id="UP000553632">
    <property type="component" value="Unassembled WGS sequence"/>
</dbReference>
<feature type="region of interest" description="Disordered" evidence="2">
    <location>
        <begin position="146"/>
        <end position="176"/>
    </location>
</feature>
<feature type="coiled-coil region" evidence="1">
    <location>
        <begin position="117"/>
        <end position="144"/>
    </location>
</feature>
<gene>
    <name evidence="3" type="ORF">FOZ63_003518</name>
</gene>
<accession>A0A7J6QQG3</accession>
<feature type="non-terminal residue" evidence="3">
    <location>
        <position position="1"/>
    </location>
</feature>
<evidence type="ECO:0000256" key="1">
    <source>
        <dbReference type="SAM" id="Coils"/>
    </source>
</evidence>
<protein>
    <submittedName>
        <fullName evidence="3">Uncharacterized protein</fullName>
    </submittedName>
</protein>
<evidence type="ECO:0000313" key="3">
    <source>
        <dbReference type="EMBL" id="KAF4710804.1"/>
    </source>
</evidence>
<sequence>MRASLRRLKTENQHLKLEVHRLTPKAAAKFRPRNRGRPFPGTDREQSCGPVRASASDTGKEKRRLEKYEQLLDDLQDELRDLMKSRRYNGMRFCRWLVASDITCEFKCPLVVLVASKVVTQEQLAELRSRNAALEKELRLAHHQLRKEGRQESYARAATANSLSPAKPSASRRSCPGGSLALAVREPEGRIRAGAADKIVWKRVDGRMVPVLKDEGLEPGPLPPREDEAADSATQGGTGRLETMPLGSEQPREIDAPPKERPLLAVKAGSLSQVELDEFLSARFKDMSHGSGDVCGQYSAFSNGIISDYLRYAVESGDRRSTAAVLHSLRHITAERSSSDGLFVAHIQKGLGRGNKRKHKS</sequence>
<keyword evidence="1" id="KW-0175">Coiled coil</keyword>
<feature type="region of interest" description="Disordered" evidence="2">
    <location>
        <begin position="213"/>
        <end position="256"/>
    </location>
</feature>
<feature type="region of interest" description="Disordered" evidence="2">
    <location>
        <begin position="29"/>
        <end position="60"/>
    </location>
</feature>
<proteinExistence type="predicted"/>
<organism evidence="3 4">
    <name type="scientific">Perkinsus olseni</name>
    <name type="common">Perkinsus atlanticus</name>
    <dbReference type="NCBI Taxonomy" id="32597"/>
    <lineage>
        <taxon>Eukaryota</taxon>
        <taxon>Sar</taxon>
        <taxon>Alveolata</taxon>
        <taxon>Perkinsozoa</taxon>
        <taxon>Perkinsea</taxon>
        <taxon>Perkinsida</taxon>
        <taxon>Perkinsidae</taxon>
        <taxon>Perkinsus</taxon>
    </lineage>
</organism>
<name>A0A7J6QQG3_PEROL</name>
<dbReference type="EMBL" id="JABANO010031093">
    <property type="protein sequence ID" value="KAF4710804.1"/>
    <property type="molecule type" value="Genomic_DNA"/>
</dbReference>
<keyword evidence="4" id="KW-1185">Reference proteome</keyword>
<comment type="caution">
    <text evidence="3">The sequence shown here is derived from an EMBL/GenBank/DDBJ whole genome shotgun (WGS) entry which is preliminary data.</text>
</comment>
<evidence type="ECO:0000256" key="2">
    <source>
        <dbReference type="SAM" id="MobiDB-lite"/>
    </source>
</evidence>